<dbReference type="RefSeq" id="WP_316972612.1">
    <property type="nucleotide sequence ID" value="NZ_JAWIIJ010000002.1"/>
</dbReference>
<dbReference type="Pfam" id="PF12118">
    <property type="entry name" value="SprA-related"/>
    <property type="match status" value="1"/>
</dbReference>
<keyword evidence="2" id="KW-0645">Protease</keyword>
<organism evidence="2 3">
    <name type="scientific">Marinobacter xestospongiae</name>
    <dbReference type="NCBI Taxonomy" id="994319"/>
    <lineage>
        <taxon>Bacteria</taxon>
        <taxon>Pseudomonadati</taxon>
        <taxon>Pseudomonadota</taxon>
        <taxon>Gammaproteobacteria</taxon>
        <taxon>Pseudomonadales</taxon>
        <taxon>Marinobacteraceae</taxon>
        <taxon>Marinobacter</taxon>
    </lineage>
</organism>
<keyword evidence="2" id="KW-0378">Hydrolase</keyword>
<keyword evidence="2" id="KW-0482">Metalloprotease</keyword>
<feature type="compositionally biased region" description="Basic and acidic residues" evidence="1">
    <location>
        <begin position="28"/>
        <end position="42"/>
    </location>
</feature>
<sequence length="211" mass="22234">MISGALPSSPVINPVQGTSVPPRPQAETGERGEARPTERPEQASRGAQADTQLTEAELKELTKLKARDREVRAHETAHQSVGGQYAGAPSYTYQRGPDGAQYAVGGEVSIDIAPVEGDPQATIDKMRIVRAAALAPAEPSSQDRAVAAEATQILLQAQVEQSRESRESSDDEAANEVADRQGDAAADTYRSISRSTAADQPADLVGFQATA</sequence>
<dbReference type="GO" id="GO:0008237">
    <property type="term" value="F:metallopeptidase activity"/>
    <property type="evidence" value="ECO:0007669"/>
    <property type="project" value="UniProtKB-KW"/>
</dbReference>
<dbReference type="InterPro" id="IPR021973">
    <property type="entry name" value="SprA-related"/>
</dbReference>
<feature type="compositionally biased region" description="Basic and acidic residues" evidence="1">
    <location>
        <begin position="56"/>
        <end position="77"/>
    </location>
</feature>
<dbReference type="Proteomes" id="UP001269819">
    <property type="component" value="Unassembled WGS sequence"/>
</dbReference>
<evidence type="ECO:0000313" key="2">
    <source>
        <dbReference type="EMBL" id="MDV2077726.1"/>
    </source>
</evidence>
<reference evidence="2 3" key="1">
    <citation type="submission" date="2023-10" db="EMBL/GenBank/DDBJ databases">
        <title>Characteristics and mechanism of a salt-tolerant marine origin heterotrophic nitrifying- aerobic denitrifying bacteria Marinobacter xestospongiae HN1.</title>
        <authorList>
            <person name="Qi R."/>
        </authorList>
    </citation>
    <scope>NUCLEOTIDE SEQUENCE [LARGE SCALE GENOMIC DNA]</scope>
    <source>
        <strain evidence="2 3">HN1</strain>
    </source>
</reference>
<evidence type="ECO:0000313" key="3">
    <source>
        <dbReference type="Proteomes" id="UP001269819"/>
    </source>
</evidence>
<feature type="region of interest" description="Disordered" evidence="1">
    <location>
        <begin position="1"/>
        <end position="95"/>
    </location>
</feature>
<comment type="caution">
    <text evidence="2">The sequence shown here is derived from an EMBL/GenBank/DDBJ whole genome shotgun (WGS) entry which is preliminary data.</text>
</comment>
<keyword evidence="3" id="KW-1185">Reference proteome</keyword>
<feature type="region of interest" description="Disordered" evidence="1">
    <location>
        <begin position="157"/>
        <end position="211"/>
    </location>
</feature>
<gene>
    <name evidence="2" type="ORF">RYS15_03495</name>
</gene>
<accession>A0ABU3VTY2</accession>
<name>A0ABU3VTY2_9GAMM</name>
<protein>
    <submittedName>
        <fullName evidence="2">Metalloprotease CJM1_0395 family protein</fullName>
    </submittedName>
</protein>
<dbReference type="EMBL" id="JAWIIJ010000002">
    <property type="protein sequence ID" value="MDV2077726.1"/>
    <property type="molecule type" value="Genomic_DNA"/>
</dbReference>
<proteinExistence type="predicted"/>
<evidence type="ECO:0000256" key="1">
    <source>
        <dbReference type="SAM" id="MobiDB-lite"/>
    </source>
</evidence>